<protein>
    <submittedName>
        <fullName evidence="1">Uncharacterized protein</fullName>
    </submittedName>
</protein>
<sequence>MTDDKIYRTLEFFKSNGKKIHIRIIAGADKGCWRNGFVLDVSLDQRCFVFIDDVMGERPYLFEEIDPDIVVYKERGE</sequence>
<accession>A0A0F9A8Q0</accession>
<dbReference type="AlphaFoldDB" id="A0A0F9A8Q0"/>
<comment type="caution">
    <text evidence="1">The sequence shown here is derived from an EMBL/GenBank/DDBJ whole genome shotgun (WGS) entry which is preliminary data.</text>
</comment>
<gene>
    <name evidence="1" type="ORF">LCGC14_2681690</name>
</gene>
<organism evidence="1">
    <name type="scientific">marine sediment metagenome</name>
    <dbReference type="NCBI Taxonomy" id="412755"/>
    <lineage>
        <taxon>unclassified sequences</taxon>
        <taxon>metagenomes</taxon>
        <taxon>ecological metagenomes</taxon>
    </lineage>
</organism>
<evidence type="ECO:0000313" key="1">
    <source>
        <dbReference type="EMBL" id="KKK94555.1"/>
    </source>
</evidence>
<dbReference type="EMBL" id="LAZR01047292">
    <property type="protein sequence ID" value="KKK94555.1"/>
    <property type="molecule type" value="Genomic_DNA"/>
</dbReference>
<proteinExistence type="predicted"/>
<name>A0A0F9A8Q0_9ZZZZ</name>
<reference evidence="1" key="1">
    <citation type="journal article" date="2015" name="Nature">
        <title>Complex archaea that bridge the gap between prokaryotes and eukaryotes.</title>
        <authorList>
            <person name="Spang A."/>
            <person name="Saw J.H."/>
            <person name="Jorgensen S.L."/>
            <person name="Zaremba-Niedzwiedzka K."/>
            <person name="Martijn J."/>
            <person name="Lind A.E."/>
            <person name="van Eijk R."/>
            <person name="Schleper C."/>
            <person name="Guy L."/>
            <person name="Ettema T.J."/>
        </authorList>
    </citation>
    <scope>NUCLEOTIDE SEQUENCE</scope>
</reference>